<sequence>MLSSRLVAATAARSGAAAQASRLSTRRVSLHPSQKRQLMSEQTGKPETPNSPSSSFVFPRTLLAVVGGLALILGGVYYKRSGTEKKSDTSSKAA</sequence>
<organism evidence="3 4">
    <name type="scientific">Phialemonium thermophilum</name>
    <dbReference type="NCBI Taxonomy" id="223376"/>
    <lineage>
        <taxon>Eukaryota</taxon>
        <taxon>Fungi</taxon>
        <taxon>Dikarya</taxon>
        <taxon>Ascomycota</taxon>
        <taxon>Pezizomycotina</taxon>
        <taxon>Sordariomycetes</taxon>
        <taxon>Sordariomycetidae</taxon>
        <taxon>Cephalothecales</taxon>
        <taxon>Cephalothecaceae</taxon>
        <taxon>Phialemonium</taxon>
    </lineage>
</organism>
<keyword evidence="2" id="KW-0812">Transmembrane</keyword>
<accession>A0ABR3V060</accession>
<feature type="region of interest" description="Disordered" evidence="1">
    <location>
        <begin position="18"/>
        <end position="56"/>
    </location>
</feature>
<feature type="transmembrane region" description="Helical" evidence="2">
    <location>
        <begin position="57"/>
        <end position="78"/>
    </location>
</feature>
<keyword evidence="2" id="KW-1133">Transmembrane helix</keyword>
<proteinExistence type="predicted"/>
<feature type="compositionally biased region" description="Polar residues" evidence="1">
    <location>
        <begin position="30"/>
        <end position="56"/>
    </location>
</feature>
<evidence type="ECO:0000256" key="1">
    <source>
        <dbReference type="SAM" id="MobiDB-lite"/>
    </source>
</evidence>
<comment type="caution">
    <text evidence="3">The sequence shown here is derived from an EMBL/GenBank/DDBJ whole genome shotgun (WGS) entry which is preliminary data.</text>
</comment>
<name>A0ABR3V060_9PEZI</name>
<evidence type="ECO:0000313" key="4">
    <source>
        <dbReference type="Proteomes" id="UP001586593"/>
    </source>
</evidence>
<protein>
    <submittedName>
        <fullName evidence="3">Uncharacterized protein</fullName>
    </submittedName>
</protein>
<gene>
    <name evidence="3" type="ORF">VTK73DRAFT_5999</name>
</gene>
<evidence type="ECO:0000313" key="3">
    <source>
        <dbReference type="EMBL" id="KAL1835212.1"/>
    </source>
</evidence>
<dbReference type="EMBL" id="JAZHXJ010003375">
    <property type="protein sequence ID" value="KAL1835212.1"/>
    <property type="molecule type" value="Genomic_DNA"/>
</dbReference>
<dbReference type="Proteomes" id="UP001586593">
    <property type="component" value="Unassembled WGS sequence"/>
</dbReference>
<evidence type="ECO:0000256" key="2">
    <source>
        <dbReference type="SAM" id="Phobius"/>
    </source>
</evidence>
<reference evidence="3 4" key="1">
    <citation type="journal article" date="2024" name="Commun. Biol.">
        <title>Comparative genomic analysis of thermophilic fungi reveals convergent evolutionary adaptations and gene losses.</title>
        <authorList>
            <person name="Steindorff A.S."/>
            <person name="Aguilar-Pontes M.V."/>
            <person name="Robinson A.J."/>
            <person name="Andreopoulos B."/>
            <person name="LaButti K."/>
            <person name="Kuo A."/>
            <person name="Mondo S."/>
            <person name="Riley R."/>
            <person name="Otillar R."/>
            <person name="Haridas S."/>
            <person name="Lipzen A."/>
            <person name="Grimwood J."/>
            <person name="Schmutz J."/>
            <person name="Clum A."/>
            <person name="Reid I.D."/>
            <person name="Moisan M.C."/>
            <person name="Butler G."/>
            <person name="Nguyen T.T.M."/>
            <person name="Dewar K."/>
            <person name="Conant G."/>
            <person name="Drula E."/>
            <person name="Henrissat B."/>
            <person name="Hansel C."/>
            <person name="Singer S."/>
            <person name="Hutchinson M.I."/>
            <person name="de Vries R.P."/>
            <person name="Natvig D.O."/>
            <person name="Powell A.J."/>
            <person name="Tsang A."/>
            <person name="Grigoriev I.V."/>
        </authorList>
    </citation>
    <scope>NUCLEOTIDE SEQUENCE [LARGE SCALE GENOMIC DNA]</scope>
    <source>
        <strain evidence="3 4">ATCC 24622</strain>
    </source>
</reference>
<keyword evidence="4" id="KW-1185">Reference proteome</keyword>
<keyword evidence="2" id="KW-0472">Membrane</keyword>